<name>A0A498D3X0_9BACI</name>
<dbReference type="EMBL" id="RCHR01000005">
    <property type="protein sequence ID" value="RLL42931.1"/>
    <property type="molecule type" value="Genomic_DNA"/>
</dbReference>
<reference evidence="2 3" key="1">
    <citation type="submission" date="2018-10" db="EMBL/GenBank/DDBJ databases">
        <title>Oceanobacillus sp. YLB-02 draft genome.</title>
        <authorList>
            <person name="Yu L."/>
        </authorList>
    </citation>
    <scope>NUCLEOTIDE SEQUENCE [LARGE SCALE GENOMIC DNA]</scope>
    <source>
        <strain evidence="2 3">YLB-02</strain>
    </source>
</reference>
<protein>
    <submittedName>
        <fullName evidence="2">Uncharacterized protein</fullName>
    </submittedName>
</protein>
<dbReference type="RefSeq" id="WP_121524298.1">
    <property type="nucleotide sequence ID" value="NZ_RCHR01000005.1"/>
</dbReference>
<evidence type="ECO:0000313" key="3">
    <source>
        <dbReference type="Proteomes" id="UP000270219"/>
    </source>
</evidence>
<dbReference type="AlphaFoldDB" id="A0A498D3X0"/>
<feature type="region of interest" description="Disordered" evidence="1">
    <location>
        <begin position="82"/>
        <end position="104"/>
    </location>
</feature>
<accession>A0A498D3X0</accession>
<proteinExistence type="predicted"/>
<evidence type="ECO:0000256" key="1">
    <source>
        <dbReference type="SAM" id="MobiDB-lite"/>
    </source>
</evidence>
<dbReference type="Proteomes" id="UP000270219">
    <property type="component" value="Unassembled WGS sequence"/>
</dbReference>
<evidence type="ECO:0000313" key="2">
    <source>
        <dbReference type="EMBL" id="RLL42931.1"/>
    </source>
</evidence>
<sequence>MDRSNNDLSLDKVNSVELFEKASNQSFIRESGNSDVDIRIELDTTPIAYAMLCSMLATNQMSHREFQFAVRKLEDLINKKNQIKDGNDMPKPVLFNDNKPRRRF</sequence>
<organism evidence="2 3">
    <name type="scientific">Oceanobacillus piezotolerans</name>
    <dbReference type="NCBI Taxonomy" id="2448030"/>
    <lineage>
        <taxon>Bacteria</taxon>
        <taxon>Bacillati</taxon>
        <taxon>Bacillota</taxon>
        <taxon>Bacilli</taxon>
        <taxon>Bacillales</taxon>
        <taxon>Bacillaceae</taxon>
        <taxon>Oceanobacillus</taxon>
    </lineage>
</organism>
<gene>
    <name evidence="2" type="ORF">D8M04_15410</name>
</gene>
<dbReference type="OrthoDB" id="2881225at2"/>
<comment type="caution">
    <text evidence="2">The sequence shown here is derived from an EMBL/GenBank/DDBJ whole genome shotgun (WGS) entry which is preliminary data.</text>
</comment>
<keyword evidence="3" id="KW-1185">Reference proteome</keyword>